<feature type="compositionally biased region" description="Acidic residues" evidence="1">
    <location>
        <begin position="78"/>
        <end position="90"/>
    </location>
</feature>
<reference evidence="3" key="1">
    <citation type="journal article" date="2020" name="Appl. Environ. Microbiol.">
        <title>Diazotrophic Anaeromyxobacter Isolates from Soils.</title>
        <authorList>
            <person name="Masuda Y."/>
            <person name="Yamanaka H."/>
            <person name="Xu Z.X."/>
            <person name="Shiratori Y."/>
            <person name="Aono T."/>
            <person name="Amachi S."/>
            <person name="Senoo K."/>
            <person name="Itoh H."/>
        </authorList>
    </citation>
    <scope>NUCLEOTIDE SEQUENCE [LARGE SCALE GENOMIC DNA]</scope>
    <source>
        <strain evidence="3">R267</strain>
    </source>
</reference>
<dbReference type="RefSeq" id="WP_176064395.1">
    <property type="nucleotide sequence ID" value="NZ_BJTG01000003.1"/>
</dbReference>
<protein>
    <submittedName>
        <fullName evidence="2">Uncharacterized protein</fullName>
    </submittedName>
</protein>
<feature type="region of interest" description="Disordered" evidence="1">
    <location>
        <begin position="41"/>
        <end position="62"/>
    </location>
</feature>
<feature type="region of interest" description="Disordered" evidence="1">
    <location>
        <begin position="73"/>
        <end position="92"/>
    </location>
</feature>
<dbReference type="EMBL" id="BJTG01000003">
    <property type="protein sequence ID" value="GEJ56932.1"/>
    <property type="molecule type" value="Genomic_DNA"/>
</dbReference>
<dbReference type="Proteomes" id="UP000503640">
    <property type="component" value="Unassembled WGS sequence"/>
</dbReference>
<gene>
    <name evidence="2" type="ORF">AMYX_16730</name>
</gene>
<organism evidence="2 3">
    <name type="scientific">Anaeromyxobacter diazotrophicus</name>
    <dbReference type="NCBI Taxonomy" id="2590199"/>
    <lineage>
        <taxon>Bacteria</taxon>
        <taxon>Pseudomonadati</taxon>
        <taxon>Myxococcota</taxon>
        <taxon>Myxococcia</taxon>
        <taxon>Myxococcales</taxon>
        <taxon>Cystobacterineae</taxon>
        <taxon>Anaeromyxobacteraceae</taxon>
        <taxon>Anaeromyxobacter</taxon>
    </lineage>
</organism>
<name>A0A7I9VKJ9_9BACT</name>
<keyword evidence="3" id="KW-1185">Reference proteome</keyword>
<evidence type="ECO:0000313" key="3">
    <source>
        <dbReference type="Proteomes" id="UP000503640"/>
    </source>
</evidence>
<proteinExistence type="predicted"/>
<evidence type="ECO:0000313" key="2">
    <source>
        <dbReference type="EMBL" id="GEJ56932.1"/>
    </source>
</evidence>
<comment type="caution">
    <text evidence="2">The sequence shown here is derived from an EMBL/GenBank/DDBJ whole genome shotgun (WGS) entry which is preliminary data.</text>
</comment>
<feature type="compositionally biased region" description="Acidic residues" evidence="1">
    <location>
        <begin position="43"/>
        <end position="52"/>
    </location>
</feature>
<accession>A0A7I9VKJ9</accession>
<feature type="region of interest" description="Disordered" evidence="1">
    <location>
        <begin position="283"/>
        <end position="323"/>
    </location>
</feature>
<evidence type="ECO:0000256" key="1">
    <source>
        <dbReference type="SAM" id="MobiDB-lite"/>
    </source>
</evidence>
<sequence length="323" mass="34548">MSFRVRREAKTHFVAVGNDGREFTIAKGGLRSATEERLRSLLADDDDEDDEERGYAEGGRVGSAVDDYALVKAKEALDSDDDDEDEDPDDRDEKQFLKDMALGALLDVGGLAHGGQVRRRFDVGGPVQDDDQSPAQLALTASGLPNPVPAAPKVAGQVASQLYQQTAPDRDSLAAQAVAGLTALLKRRDYEQSLAQVNQVLPAETRYGPTQLARQMGMTTALGPVASKLSPVMLQTVKRFSERLGVPLEVIAQHWFPGGGEAVGSTAQQLAGAGREVALDQAKDAARSAVTEPQGEYQGGPVRRWDGASGYAAAQGTYSRNRR</sequence>
<dbReference type="AlphaFoldDB" id="A0A7I9VKJ9"/>